<dbReference type="EMBL" id="GL348717">
    <property type="protein sequence ID" value="EFH52742.1"/>
    <property type="molecule type" value="Genomic_DNA"/>
</dbReference>
<organism evidence="2">
    <name type="scientific">Arabidopsis lyrata subsp. lyrata</name>
    <name type="common">Lyre-leaved rock-cress</name>
    <dbReference type="NCBI Taxonomy" id="81972"/>
    <lineage>
        <taxon>Eukaryota</taxon>
        <taxon>Viridiplantae</taxon>
        <taxon>Streptophyta</taxon>
        <taxon>Embryophyta</taxon>
        <taxon>Tracheophyta</taxon>
        <taxon>Spermatophyta</taxon>
        <taxon>Magnoliopsida</taxon>
        <taxon>eudicotyledons</taxon>
        <taxon>Gunneridae</taxon>
        <taxon>Pentapetalae</taxon>
        <taxon>rosids</taxon>
        <taxon>malvids</taxon>
        <taxon>Brassicales</taxon>
        <taxon>Brassicaceae</taxon>
        <taxon>Camelineae</taxon>
        <taxon>Arabidopsis</taxon>
    </lineage>
</organism>
<dbReference type="HOGENOM" id="CLU_2888807_0_0_1"/>
<proteinExistence type="predicted"/>
<evidence type="ECO:0000313" key="1">
    <source>
        <dbReference type="EMBL" id="EFH52742.1"/>
    </source>
</evidence>
<sequence>MSFRSLVKTSSINRVQFLVRVSLISHDLRSRHRNAFTEGDGFTTEKDTRKTVAKRGIVKLTTS</sequence>
<evidence type="ECO:0000313" key="2">
    <source>
        <dbReference type="Proteomes" id="UP000008694"/>
    </source>
</evidence>
<keyword evidence="2" id="KW-1185">Reference proteome</keyword>
<protein>
    <submittedName>
        <fullName evidence="1">Predicted protein</fullName>
    </submittedName>
</protein>
<gene>
    <name evidence="1" type="ORF">ARALYDRAFT_907373</name>
</gene>
<accession>D7LW85</accession>
<dbReference type="Proteomes" id="UP000008694">
    <property type="component" value="Unassembled WGS sequence"/>
</dbReference>
<dbReference type="Gramene" id="scaffold_503077.1">
    <property type="protein sequence ID" value="scaffold_503077.1"/>
    <property type="gene ID" value="scaffold_503077.1"/>
</dbReference>
<reference evidence="2" key="1">
    <citation type="journal article" date="2011" name="Nat. Genet.">
        <title>The Arabidopsis lyrata genome sequence and the basis of rapid genome size change.</title>
        <authorList>
            <person name="Hu T.T."/>
            <person name="Pattyn P."/>
            <person name="Bakker E.G."/>
            <person name="Cao J."/>
            <person name="Cheng J.-F."/>
            <person name="Clark R.M."/>
            <person name="Fahlgren N."/>
            <person name="Fawcett J.A."/>
            <person name="Grimwood J."/>
            <person name="Gundlach H."/>
            <person name="Haberer G."/>
            <person name="Hollister J.D."/>
            <person name="Ossowski S."/>
            <person name="Ottilar R.P."/>
            <person name="Salamov A.A."/>
            <person name="Schneeberger K."/>
            <person name="Spannagl M."/>
            <person name="Wang X."/>
            <person name="Yang L."/>
            <person name="Nasrallah M.E."/>
            <person name="Bergelson J."/>
            <person name="Carrington J.C."/>
            <person name="Gaut B.S."/>
            <person name="Schmutz J."/>
            <person name="Mayer K.F.X."/>
            <person name="Van de Peer Y."/>
            <person name="Grigoriev I.V."/>
            <person name="Nordborg M."/>
            <person name="Weigel D."/>
            <person name="Guo Y.-L."/>
        </authorList>
    </citation>
    <scope>NUCLEOTIDE SEQUENCE [LARGE SCALE GENOMIC DNA]</scope>
    <source>
        <strain evidence="2">cv. MN47</strain>
    </source>
</reference>
<dbReference type="AlphaFoldDB" id="D7LW85"/>
<name>D7LW85_ARALL</name>